<dbReference type="SUPFAM" id="SSF50630">
    <property type="entry name" value="Acid proteases"/>
    <property type="match status" value="1"/>
</dbReference>
<evidence type="ECO:0000313" key="2">
    <source>
        <dbReference type="EMBL" id="WXA93783.1"/>
    </source>
</evidence>
<dbReference type="PROSITE" id="PS00141">
    <property type="entry name" value="ASP_PROTEASE"/>
    <property type="match status" value="1"/>
</dbReference>
<feature type="chain" id="PRO_5045663766" evidence="1">
    <location>
        <begin position="20"/>
        <end position="299"/>
    </location>
</feature>
<dbReference type="CDD" id="cd05483">
    <property type="entry name" value="retropepsin_like_bacteria"/>
    <property type="match status" value="1"/>
</dbReference>
<keyword evidence="1" id="KW-0732">Signal</keyword>
<gene>
    <name evidence="2" type="ORF">LZC95_45935</name>
</gene>
<dbReference type="InterPro" id="IPR034122">
    <property type="entry name" value="Retropepsin-like_bacterial"/>
</dbReference>
<feature type="signal peptide" evidence="1">
    <location>
        <begin position="1"/>
        <end position="19"/>
    </location>
</feature>
<reference evidence="2 3" key="1">
    <citation type="submission" date="2021-12" db="EMBL/GenBank/DDBJ databases">
        <title>Discovery of the Pendulisporaceae a myxobacterial family with distinct sporulation behavior and unique specialized metabolism.</title>
        <authorList>
            <person name="Garcia R."/>
            <person name="Popoff A."/>
            <person name="Bader C.D."/>
            <person name="Loehr J."/>
            <person name="Walesch S."/>
            <person name="Walt C."/>
            <person name="Boldt J."/>
            <person name="Bunk B."/>
            <person name="Haeckl F.J.F.P.J."/>
            <person name="Gunesch A.P."/>
            <person name="Birkelbach J."/>
            <person name="Nuebel U."/>
            <person name="Pietschmann T."/>
            <person name="Bach T."/>
            <person name="Mueller R."/>
        </authorList>
    </citation>
    <scope>NUCLEOTIDE SEQUENCE [LARGE SCALE GENOMIC DNA]</scope>
    <source>
        <strain evidence="2 3">MSr12523</strain>
    </source>
</reference>
<protein>
    <submittedName>
        <fullName evidence="2">Retroviral-like aspartic protease family protein</fullName>
    </submittedName>
</protein>
<evidence type="ECO:0000313" key="3">
    <source>
        <dbReference type="Proteomes" id="UP001379533"/>
    </source>
</evidence>
<organism evidence="2 3">
    <name type="scientific">Pendulispora brunnea</name>
    <dbReference type="NCBI Taxonomy" id="2905690"/>
    <lineage>
        <taxon>Bacteria</taxon>
        <taxon>Pseudomonadati</taxon>
        <taxon>Myxococcota</taxon>
        <taxon>Myxococcia</taxon>
        <taxon>Myxococcales</taxon>
        <taxon>Sorangiineae</taxon>
        <taxon>Pendulisporaceae</taxon>
        <taxon>Pendulispora</taxon>
    </lineage>
</organism>
<dbReference type="Pfam" id="PF13650">
    <property type="entry name" value="Asp_protease_2"/>
    <property type="match status" value="1"/>
</dbReference>
<accession>A0ABZ2K503</accession>
<dbReference type="Gene3D" id="2.40.70.10">
    <property type="entry name" value="Acid Proteases"/>
    <property type="match status" value="1"/>
</dbReference>
<evidence type="ECO:0000256" key="1">
    <source>
        <dbReference type="SAM" id="SignalP"/>
    </source>
</evidence>
<dbReference type="RefSeq" id="WP_394844382.1">
    <property type="nucleotide sequence ID" value="NZ_CP089982.1"/>
</dbReference>
<name>A0ABZ2K503_9BACT</name>
<dbReference type="InterPro" id="IPR001969">
    <property type="entry name" value="Aspartic_peptidase_AS"/>
</dbReference>
<sequence length="299" mass="31655">MKMRLLGVATVLVATGVSAAPTLQRKAAVRYDVAGLAPLPFVRGSVGRESTWMLLDTGASTHVATAAVTRRGGVKTVAGGDNIEDHASATLASTRAEAAQVSLDGWGKLPQGQLLVIEQNEASLASKANVGVFLSPQRLEEGRSVVLDLRIGELRTAADEMEIMRTLATRARDPLLRGVRVCSGVFVAQARVEGQTADLLIDTGATRSTIYETTEAGRLLGPRTTKSNLMSETPSGKLQSRTYHGAQIEVGDFQVKTDVEVFSGGPPADCKTDGVLGFPALRSCVLVFGPRRGQLRARC</sequence>
<keyword evidence="3" id="KW-1185">Reference proteome</keyword>
<dbReference type="InterPro" id="IPR021109">
    <property type="entry name" value="Peptidase_aspartic_dom_sf"/>
</dbReference>
<dbReference type="EMBL" id="CP089982">
    <property type="protein sequence ID" value="WXA93783.1"/>
    <property type="molecule type" value="Genomic_DNA"/>
</dbReference>
<proteinExistence type="predicted"/>
<dbReference type="Proteomes" id="UP001379533">
    <property type="component" value="Chromosome"/>
</dbReference>